<organism evidence="1 2">
    <name type="scientific">Durusdinium trenchii</name>
    <dbReference type="NCBI Taxonomy" id="1381693"/>
    <lineage>
        <taxon>Eukaryota</taxon>
        <taxon>Sar</taxon>
        <taxon>Alveolata</taxon>
        <taxon>Dinophyceae</taxon>
        <taxon>Suessiales</taxon>
        <taxon>Symbiodiniaceae</taxon>
        <taxon>Durusdinium</taxon>
    </lineage>
</organism>
<dbReference type="EMBL" id="CAXAMM010004025">
    <property type="protein sequence ID" value="CAK9002168.1"/>
    <property type="molecule type" value="Genomic_DNA"/>
</dbReference>
<protein>
    <submittedName>
        <fullName evidence="1">Uncharacterized protein</fullName>
    </submittedName>
</protein>
<accession>A0ABP0ILE9</accession>
<gene>
    <name evidence="1" type="ORF">SCF082_LOCUS7226</name>
</gene>
<reference evidence="1 2" key="1">
    <citation type="submission" date="2024-02" db="EMBL/GenBank/DDBJ databases">
        <authorList>
            <person name="Chen Y."/>
            <person name="Shah S."/>
            <person name="Dougan E. K."/>
            <person name="Thang M."/>
            <person name="Chan C."/>
        </authorList>
    </citation>
    <scope>NUCLEOTIDE SEQUENCE [LARGE SCALE GENOMIC DNA]</scope>
</reference>
<dbReference type="Proteomes" id="UP001642464">
    <property type="component" value="Unassembled WGS sequence"/>
</dbReference>
<evidence type="ECO:0000313" key="2">
    <source>
        <dbReference type="Proteomes" id="UP001642464"/>
    </source>
</evidence>
<sequence length="91" mass="10433">MPLTERELAILSVAVTELLNHDYRPFDDQIIIQVATNFARSTWHRSCPFIMPCLIPSGKYIVSGRWTLLNHKDIDTCCVSSLWDIVSLQEV</sequence>
<proteinExistence type="predicted"/>
<comment type="caution">
    <text evidence="1">The sequence shown here is derived from an EMBL/GenBank/DDBJ whole genome shotgun (WGS) entry which is preliminary data.</text>
</comment>
<keyword evidence="2" id="KW-1185">Reference proteome</keyword>
<name>A0ABP0ILE9_9DINO</name>
<evidence type="ECO:0000313" key="1">
    <source>
        <dbReference type="EMBL" id="CAK9002168.1"/>
    </source>
</evidence>